<protein>
    <submittedName>
        <fullName evidence="1">Uncharacterized protein</fullName>
    </submittedName>
</protein>
<sequence>MRIEAPHSANITARLEAGNNVDTVAGYRDAALKRSALVRIDIEMRLRAFSAAEGSAPGAGRRLHFSMICSGRLIVANPGH</sequence>
<name>A0AAU7UJB5_9MICO</name>
<evidence type="ECO:0000313" key="1">
    <source>
        <dbReference type="EMBL" id="XBV88670.1"/>
    </source>
</evidence>
<organism evidence="1">
    <name type="scientific">Brevibacterium koreense</name>
    <dbReference type="NCBI Taxonomy" id="3140787"/>
    <lineage>
        <taxon>Bacteria</taxon>
        <taxon>Bacillati</taxon>
        <taxon>Actinomycetota</taxon>
        <taxon>Actinomycetes</taxon>
        <taxon>Micrococcales</taxon>
        <taxon>Brevibacteriaceae</taxon>
        <taxon>Brevibacterium</taxon>
    </lineage>
</organism>
<dbReference type="AlphaFoldDB" id="A0AAU7UJB5"/>
<gene>
    <name evidence="1" type="ORF">AAFP32_14040</name>
</gene>
<accession>A0AAU7UJB5</accession>
<reference evidence="1" key="1">
    <citation type="submission" date="2024-06" db="EMBL/GenBank/DDBJ databases">
        <title>Brevibacterium koreense sp. nov., isolated from jogae-jeotgal, a Korean fermented seafood.</title>
        <authorList>
            <person name="Whon T.W."/>
            <person name="Nam S."/>
            <person name="Kim Y."/>
        </authorList>
    </citation>
    <scope>NUCLEOTIDE SEQUENCE</scope>
    <source>
        <strain evidence="1">CBA3109</strain>
    </source>
</reference>
<dbReference type="KEGG" id="bkr:AAFP32_14040"/>
<dbReference type="RefSeq" id="WP_350269659.1">
    <property type="nucleotide sequence ID" value="NZ_CP158281.1"/>
</dbReference>
<proteinExistence type="predicted"/>
<dbReference type="EMBL" id="CP158281">
    <property type="protein sequence ID" value="XBV88670.1"/>
    <property type="molecule type" value="Genomic_DNA"/>
</dbReference>